<dbReference type="GO" id="GO:0007031">
    <property type="term" value="P:peroxisome organization"/>
    <property type="evidence" value="ECO:0007669"/>
    <property type="project" value="UniProtKB-KW"/>
</dbReference>
<sequence length="339" mass="39285">MSIFSKCKNFVSEHKNKFIAAAFVTGSVFLTKYAHKRLRDWQENQAIEFLERNRKQNHFESITRTCNQTILNLSSSLLDKIYENVDTDILIQKLKSNPEDKLRLWQTLRNKVFTETFCICYGLVVLVVTLKIQLNIMGGYLYKSPEHIPEDVQQKYLSLCQYFLNTGMNSIIKSMEVAVTASLEDISFTKPVTLGDIESIFWTIHYNLGKQEGSLDPTKHLKTLILGHDSRELKNDTYGNLIKMTEDLLECDEVVSFARQLVNESFVLLGNEMTKFFETNDPKEGFQNPWKIQKPFVKLLPILNSLLARQCFPTKLIDFLIHEEQIQSLCANIYECLLE</sequence>
<dbReference type="EMBL" id="JBDJPC010000001">
    <property type="protein sequence ID" value="KAL1517102.1"/>
    <property type="molecule type" value="Genomic_DNA"/>
</dbReference>
<keyword evidence="7" id="KW-1185">Reference proteome</keyword>
<keyword evidence="3" id="KW-0962">Peroxisome biogenesis</keyword>
<evidence type="ECO:0000256" key="2">
    <source>
        <dbReference type="ARBA" id="ARBA00014294"/>
    </source>
</evidence>
<reference evidence="6 7" key="1">
    <citation type="submission" date="2024-05" db="EMBL/GenBank/DDBJ databases">
        <title>Genetic variation in Jamaican populations of the coffee berry borer (Hypothenemus hampei).</title>
        <authorList>
            <person name="Errbii M."/>
            <person name="Myrie A."/>
        </authorList>
    </citation>
    <scope>NUCLEOTIDE SEQUENCE [LARGE SCALE GENOMIC DNA]</scope>
    <source>
        <strain evidence="6">JA-Hopewell-2020-01-JO</strain>
        <tissue evidence="6">Whole body</tissue>
    </source>
</reference>
<comment type="caution">
    <text evidence="6">The sequence shown here is derived from an EMBL/GenBank/DDBJ whole genome shotgun (WGS) entry which is preliminary data.</text>
</comment>
<organism evidence="6 7">
    <name type="scientific">Hypothenemus hampei</name>
    <name type="common">Coffee berry borer</name>
    <dbReference type="NCBI Taxonomy" id="57062"/>
    <lineage>
        <taxon>Eukaryota</taxon>
        <taxon>Metazoa</taxon>
        <taxon>Ecdysozoa</taxon>
        <taxon>Arthropoda</taxon>
        <taxon>Hexapoda</taxon>
        <taxon>Insecta</taxon>
        <taxon>Pterygota</taxon>
        <taxon>Neoptera</taxon>
        <taxon>Endopterygota</taxon>
        <taxon>Coleoptera</taxon>
        <taxon>Polyphaga</taxon>
        <taxon>Cucujiformia</taxon>
        <taxon>Curculionidae</taxon>
        <taxon>Scolytinae</taxon>
        <taxon>Hypothenemus</taxon>
    </lineage>
</organism>
<dbReference type="PANTHER" id="PTHR28080:SF1">
    <property type="entry name" value="PEROXISOMAL BIOGENESIS FACTOR 3"/>
    <property type="match status" value="1"/>
</dbReference>
<comment type="subunit">
    <text evidence="1">Interacts with PEX19.</text>
</comment>
<protein>
    <recommendedName>
        <fullName evidence="2">Peroxisomal biogenesis factor 3</fullName>
    </recommendedName>
    <alternativeName>
        <fullName evidence="5">Peroxisomal assembly protein PEX3</fullName>
    </alternativeName>
</protein>
<dbReference type="InterPro" id="IPR006966">
    <property type="entry name" value="Peroxin-3"/>
</dbReference>
<evidence type="ECO:0000256" key="3">
    <source>
        <dbReference type="ARBA" id="ARBA00022593"/>
    </source>
</evidence>
<dbReference type="AlphaFoldDB" id="A0ABD1FCW9"/>
<proteinExistence type="predicted"/>
<gene>
    <name evidence="6" type="ORF">ABEB36_000910</name>
</gene>
<evidence type="ECO:0000256" key="5">
    <source>
        <dbReference type="ARBA" id="ARBA00029630"/>
    </source>
</evidence>
<evidence type="ECO:0000313" key="6">
    <source>
        <dbReference type="EMBL" id="KAL1517102.1"/>
    </source>
</evidence>
<evidence type="ECO:0000313" key="7">
    <source>
        <dbReference type="Proteomes" id="UP001566132"/>
    </source>
</evidence>
<dbReference type="Pfam" id="PF04882">
    <property type="entry name" value="Peroxin-3"/>
    <property type="match status" value="2"/>
</dbReference>
<evidence type="ECO:0000256" key="1">
    <source>
        <dbReference type="ARBA" id="ARBA00011494"/>
    </source>
</evidence>
<dbReference type="PANTHER" id="PTHR28080">
    <property type="entry name" value="PEROXISOMAL BIOGENESIS FACTOR 3"/>
    <property type="match status" value="1"/>
</dbReference>
<dbReference type="Proteomes" id="UP001566132">
    <property type="component" value="Unassembled WGS sequence"/>
</dbReference>
<evidence type="ECO:0000256" key="4">
    <source>
        <dbReference type="ARBA" id="ARBA00025338"/>
    </source>
</evidence>
<name>A0ABD1FCW9_HYPHA</name>
<accession>A0ABD1FCW9</accession>
<comment type="function">
    <text evidence="4">Involved in peroxisome biosynthesis and integrity. Assembles membrane vesicles before the matrix proteins are translocated. As a docking factor for PEX19, is necessary for the import of peroxisomal membrane proteins in the peroxisomes.</text>
</comment>